<dbReference type="PANTHER" id="PTHR33164:SF89">
    <property type="entry name" value="MARR FAMILY REGULATORY PROTEIN"/>
    <property type="match status" value="1"/>
</dbReference>
<sequence>MESDLSNPTLQALRRILRATEIGSRKLASTTGLTPSQMLVLREIGGRHQATPSMIAAALKFSQATITNVVDRLVLSGLVTRERSERDKRQIMLNATAAGLEALACAPDLLQSQFTERFSSLPAWEQAMILASLEKLSVILGAQDMDAAPLLDSGAIDRTNPAAT</sequence>
<dbReference type="PROSITE" id="PS01117">
    <property type="entry name" value="HTH_MARR_1"/>
    <property type="match status" value="1"/>
</dbReference>
<dbReference type="SUPFAM" id="SSF46785">
    <property type="entry name" value="Winged helix' DNA-binding domain"/>
    <property type="match status" value="1"/>
</dbReference>
<dbReference type="InterPro" id="IPR023187">
    <property type="entry name" value="Tscrpt_reg_MarR-type_CS"/>
</dbReference>
<evidence type="ECO:0000256" key="3">
    <source>
        <dbReference type="ARBA" id="ARBA00023163"/>
    </source>
</evidence>
<keyword evidence="2 5" id="KW-0238">DNA-binding</keyword>
<reference evidence="5 6" key="1">
    <citation type="submission" date="2023-07" db="EMBL/GenBank/DDBJ databases">
        <title>Sorghum-associated microbial communities from plants grown in Nebraska, USA.</title>
        <authorList>
            <person name="Schachtman D."/>
        </authorList>
    </citation>
    <scope>NUCLEOTIDE SEQUENCE [LARGE SCALE GENOMIC DNA]</scope>
    <source>
        <strain evidence="5 6">4256</strain>
    </source>
</reference>
<dbReference type="PROSITE" id="PS50995">
    <property type="entry name" value="HTH_MARR_2"/>
    <property type="match status" value="1"/>
</dbReference>
<dbReference type="GO" id="GO:0003677">
    <property type="term" value="F:DNA binding"/>
    <property type="evidence" value="ECO:0007669"/>
    <property type="project" value="UniProtKB-KW"/>
</dbReference>
<dbReference type="InterPro" id="IPR000835">
    <property type="entry name" value="HTH_MarR-typ"/>
</dbReference>
<evidence type="ECO:0000313" key="6">
    <source>
        <dbReference type="Proteomes" id="UP001267638"/>
    </source>
</evidence>
<dbReference type="EMBL" id="JAVDWV010000001">
    <property type="protein sequence ID" value="MDR7153248.1"/>
    <property type="molecule type" value="Genomic_DNA"/>
</dbReference>
<keyword evidence="3" id="KW-0804">Transcription</keyword>
<dbReference type="PANTHER" id="PTHR33164">
    <property type="entry name" value="TRANSCRIPTIONAL REGULATOR, MARR FAMILY"/>
    <property type="match status" value="1"/>
</dbReference>
<dbReference type="InterPro" id="IPR039422">
    <property type="entry name" value="MarR/SlyA-like"/>
</dbReference>
<comment type="caution">
    <text evidence="5">The sequence shown here is derived from an EMBL/GenBank/DDBJ whole genome shotgun (WGS) entry which is preliminary data.</text>
</comment>
<dbReference type="Proteomes" id="UP001267638">
    <property type="component" value="Unassembled WGS sequence"/>
</dbReference>
<protein>
    <submittedName>
        <fullName evidence="5">DNA-binding MarR family transcriptional regulator</fullName>
    </submittedName>
</protein>
<evidence type="ECO:0000256" key="2">
    <source>
        <dbReference type="ARBA" id="ARBA00023125"/>
    </source>
</evidence>
<dbReference type="Gene3D" id="1.10.10.10">
    <property type="entry name" value="Winged helix-like DNA-binding domain superfamily/Winged helix DNA-binding domain"/>
    <property type="match status" value="1"/>
</dbReference>
<dbReference type="PRINTS" id="PR00598">
    <property type="entry name" value="HTHMARR"/>
</dbReference>
<dbReference type="Pfam" id="PF12802">
    <property type="entry name" value="MarR_2"/>
    <property type="match status" value="1"/>
</dbReference>
<keyword evidence="1" id="KW-0805">Transcription regulation</keyword>
<dbReference type="InterPro" id="IPR036388">
    <property type="entry name" value="WH-like_DNA-bd_sf"/>
</dbReference>
<proteinExistence type="predicted"/>
<name>A0ABU1WVC0_SPHXE</name>
<gene>
    <name evidence="5" type="ORF">J2W40_000042</name>
</gene>
<keyword evidence="6" id="KW-1185">Reference proteome</keyword>
<dbReference type="RefSeq" id="WP_310220962.1">
    <property type="nucleotide sequence ID" value="NZ_JAVDWV010000001.1"/>
</dbReference>
<dbReference type="SMART" id="SM00347">
    <property type="entry name" value="HTH_MARR"/>
    <property type="match status" value="1"/>
</dbReference>
<feature type="domain" description="HTH marR-type" evidence="4">
    <location>
        <begin position="6"/>
        <end position="138"/>
    </location>
</feature>
<evidence type="ECO:0000313" key="5">
    <source>
        <dbReference type="EMBL" id="MDR7153248.1"/>
    </source>
</evidence>
<evidence type="ECO:0000256" key="1">
    <source>
        <dbReference type="ARBA" id="ARBA00023015"/>
    </source>
</evidence>
<evidence type="ECO:0000259" key="4">
    <source>
        <dbReference type="PROSITE" id="PS50995"/>
    </source>
</evidence>
<accession>A0ABU1WVC0</accession>
<organism evidence="5 6">
    <name type="scientific">Sphingobium xenophagum</name>
    <dbReference type="NCBI Taxonomy" id="121428"/>
    <lineage>
        <taxon>Bacteria</taxon>
        <taxon>Pseudomonadati</taxon>
        <taxon>Pseudomonadota</taxon>
        <taxon>Alphaproteobacteria</taxon>
        <taxon>Sphingomonadales</taxon>
        <taxon>Sphingomonadaceae</taxon>
        <taxon>Sphingobium</taxon>
    </lineage>
</organism>
<dbReference type="InterPro" id="IPR036390">
    <property type="entry name" value="WH_DNA-bd_sf"/>
</dbReference>